<organism evidence="1 2">
    <name type="scientific">Cetraspora pellucida</name>
    <dbReference type="NCBI Taxonomy" id="1433469"/>
    <lineage>
        <taxon>Eukaryota</taxon>
        <taxon>Fungi</taxon>
        <taxon>Fungi incertae sedis</taxon>
        <taxon>Mucoromycota</taxon>
        <taxon>Glomeromycotina</taxon>
        <taxon>Glomeromycetes</taxon>
        <taxon>Diversisporales</taxon>
        <taxon>Gigasporaceae</taxon>
        <taxon>Cetraspora</taxon>
    </lineage>
</organism>
<evidence type="ECO:0000313" key="1">
    <source>
        <dbReference type="EMBL" id="CAG8810434.1"/>
    </source>
</evidence>
<accession>A0A9N9K474</accession>
<name>A0A9N9K474_9GLOM</name>
<dbReference type="AlphaFoldDB" id="A0A9N9K474"/>
<dbReference type="EMBL" id="CAJVQA010037956">
    <property type="protein sequence ID" value="CAG8810434.1"/>
    <property type="molecule type" value="Genomic_DNA"/>
</dbReference>
<evidence type="ECO:0000313" key="2">
    <source>
        <dbReference type="Proteomes" id="UP000789759"/>
    </source>
</evidence>
<sequence>MQNLSEKPRTLPMTNDEIEIPVQCILASNLVADVFNDVLKNNDEKILLSTIILCPKNQLTLDVCNEII</sequence>
<dbReference type="OrthoDB" id="272985at2759"/>
<protein>
    <submittedName>
        <fullName evidence="1">20537_t:CDS:1</fullName>
    </submittedName>
</protein>
<comment type="caution">
    <text evidence="1">The sequence shown here is derived from an EMBL/GenBank/DDBJ whole genome shotgun (WGS) entry which is preliminary data.</text>
</comment>
<proteinExistence type="predicted"/>
<reference evidence="1" key="1">
    <citation type="submission" date="2021-06" db="EMBL/GenBank/DDBJ databases">
        <authorList>
            <person name="Kallberg Y."/>
            <person name="Tangrot J."/>
            <person name="Rosling A."/>
        </authorList>
    </citation>
    <scope>NUCLEOTIDE SEQUENCE</scope>
    <source>
        <strain evidence="1">FL966</strain>
    </source>
</reference>
<keyword evidence="2" id="KW-1185">Reference proteome</keyword>
<dbReference type="Proteomes" id="UP000789759">
    <property type="component" value="Unassembled WGS sequence"/>
</dbReference>
<gene>
    <name evidence="1" type="ORF">CPELLU_LOCUS18586</name>
</gene>